<feature type="compositionally biased region" description="Polar residues" evidence="1">
    <location>
        <begin position="90"/>
        <end position="102"/>
    </location>
</feature>
<dbReference type="Proteomes" id="UP000623467">
    <property type="component" value="Unassembled WGS sequence"/>
</dbReference>
<keyword evidence="3" id="KW-1185">Reference proteome</keyword>
<accession>A0A8H6Z8D8</accession>
<name>A0A8H6Z8D8_9AGAR</name>
<dbReference type="AlphaFoldDB" id="A0A8H6Z8D8"/>
<dbReference type="EMBL" id="JACAZH010000002">
    <property type="protein sequence ID" value="KAF7374430.1"/>
    <property type="molecule type" value="Genomic_DNA"/>
</dbReference>
<proteinExistence type="predicted"/>
<comment type="caution">
    <text evidence="2">The sequence shown here is derived from an EMBL/GenBank/DDBJ whole genome shotgun (WGS) entry which is preliminary data.</text>
</comment>
<feature type="region of interest" description="Disordered" evidence="1">
    <location>
        <begin position="84"/>
        <end position="122"/>
    </location>
</feature>
<gene>
    <name evidence="2" type="ORF">MSAN_00327100</name>
</gene>
<sequence length="312" mass="34327">MNAFFPSYTASRDDDSLTPDYLGRPQTHAATCPTLLDAPFRVRPSRDTLLDLEPPAASPFLVCALLLESATALIYVSNYAGHSCRRSPSLRASQLKSSTQTPRDFHLTKNGTHPRKPNANRERRACTGSARLVIHLLAPRVALGRRDDDLVVRCVHTTDESTSDDSIFAFVSAPSTAMRPAQPPARVPTTPTLSIRSRTCTLSYPRRELKKNSGSCDLPYRTHRAASRELVRAASAQRHADRRLRAAQDAFTYSLLTFAAADLDRGAGCDSERVQNDEVMCGGDELGGLCARPTIRFARPVSHRDQTRLAPK</sequence>
<evidence type="ECO:0000256" key="1">
    <source>
        <dbReference type="SAM" id="MobiDB-lite"/>
    </source>
</evidence>
<evidence type="ECO:0000313" key="3">
    <source>
        <dbReference type="Proteomes" id="UP000623467"/>
    </source>
</evidence>
<feature type="region of interest" description="Disordered" evidence="1">
    <location>
        <begin position="1"/>
        <end position="24"/>
    </location>
</feature>
<evidence type="ECO:0000313" key="2">
    <source>
        <dbReference type="EMBL" id="KAF7374430.1"/>
    </source>
</evidence>
<organism evidence="2 3">
    <name type="scientific">Mycena sanguinolenta</name>
    <dbReference type="NCBI Taxonomy" id="230812"/>
    <lineage>
        <taxon>Eukaryota</taxon>
        <taxon>Fungi</taxon>
        <taxon>Dikarya</taxon>
        <taxon>Basidiomycota</taxon>
        <taxon>Agaricomycotina</taxon>
        <taxon>Agaricomycetes</taxon>
        <taxon>Agaricomycetidae</taxon>
        <taxon>Agaricales</taxon>
        <taxon>Marasmiineae</taxon>
        <taxon>Mycenaceae</taxon>
        <taxon>Mycena</taxon>
    </lineage>
</organism>
<reference evidence="2" key="1">
    <citation type="submission" date="2020-05" db="EMBL/GenBank/DDBJ databases">
        <title>Mycena genomes resolve the evolution of fungal bioluminescence.</title>
        <authorList>
            <person name="Tsai I.J."/>
        </authorList>
    </citation>
    <scope>NUCLEOTIDE SEQUENCE</scope>
    <source>
        <strain evidence="2">160909Yilan</strain>
    </source>
</reference>
<protein>
    <submittedName>
        <fullName evidence="2">Uncharacterized protein</fullName>
    </submittedName>
</protein>